<comment type="caution">
    <text evidence="13">The sequence shown here is derived from an EMBL/GenBank/DDBJ whole genome shotgun (WGS) entry which is preliminary data.</text>
</comment>
<evidence type="ECO:0000313" key="14">
    <source>
        <dbReference type="Proteomes" id="UP000248806"/>
    </source>
</evidence>
<comment type="similarity">
    <text evidence="1">Belongs to the protein kinase superfamily. RIO-type Ser/Thr kinase family.</text>
</comment>
<dbReference type="SUPFAM" id="SSF56112">
    <property type="entry name" value="Protein kinase-like (PK-like)"/>
    <property type="match status" value="1"/>
</dbReference>
<evidence type="ECO:0000256" key="7">
    <source>
        <dbReference type="ARBA" id="ARBA00022777"/>
    </source>
</evidence>
<evidence type="ECO:0000256" key="9">
    <source>
        <dbReference type="ARBA" id="ARBA00022842"/>
    </source>
</evidence>
<evidence type="ECO:0000256" key="6">
    <source>
        <dbReference type="ARBA" id="ARBA00022741"/>
    </source>
</evidence>
<dbReference type="RefSeq" id="WP_170142464.1">
    <property type="nucleotide sequence ID" value="NZ_BIFX01000002.1"/>
</dbReference>
<keyword evidence="3" id="KW-0723">Serine/threonine-protein kinase</keyword>
<dbReference type="PROSITE" id="PS50011">
    <property type="entry name" value="PROTEIN_KINASE_DOM"/>
    <property type="match status" value="1"/>
</dbReference>
<dbReference type="GO" id="GO:0005524">
    <property type="term" value="F:ATP binding"/>
    <property type="evidence" value="ECO:0007669"/>
    <property type="project" value="UniProtKB-KW"/>
</dbReference>
<sequence length="268" mass="30917">MSKRKRLRELEELEELEALQEREQEIVDPIQALLDSFFADGLITEVLHVVKSGKEATVYCCRAHPSLGIPYVAAKVYRSRQNRGFKNDSIYQEGRFVGDQRIKRAMKNKSSTGREAQFSMWIAHEYMMLTTLYQAGATIPRPIAHNSHAILMEYVGEPQQPAPALQYVQLAPDEVYPIFARIMDNIELWLQHNVVHGDLSPYNILYWNGQVTIIDFPQAVDPRFNAHAYNLLAHDIGTICTYVSRYGLQRDADAIARRLWHQFRNARL</sequence>
<dbReference type="Gene3D" id="1.10.510.10">
    <property type="entry name" value="Transferase(Phosphotransferase) domain 1"/>
    <property type="match status" value="1"/>
</dbReference>
<keyword evidence="14" id="KW-1185">Reference proteome</keyword>
<keyword evidence="9" id="KW-0460">Magnesium</keyword>
<feature type="domain" description="Protein kinase" evidence="12">
    <location>
        <begin position="44"/>
        <end position="268"/>
    </location>
</feature>
<evidence type="ECO:0000256" key="11">
    <source>
        <dbReference type="ARBA" id="ARBA00048679"/>
    </source>
</evidence>
<comment type="catalytic activity">
    <reaction evidence="10">
        <text>L-threonyl-[protein] + ATP = O-phospho-L-threonyl-[protein] + ADP + H(+)</text>
        <dbReference type="Rhea" id="RHEA:46608"/>
        <dbReference type="Rhea" id="RHEA-COMP:11060"/>
        <dbReference type="Rhea" id="RHEA-COMP:11605"/>
        <dbReference type="ChEBI" id="CHEBI:15378"/>
        <dbReference type="ChEBI" id="CHEBI:30013"/>
        <dbReference type="ChEBI" id="CHEBI:30616"/>
        <dbReference type="ChEBI" id="CHEBI:61977"/>
        <dbReference type="ChEBI" id="CHEBI:456216"/>
        <dbReference type="EC" id="2.7.11.1"/>
    </reaction>
</comment>
<evidence type="ECO:0000313" key="13">
    <source>
        <dbReference type="EMBL" id="PZW32637.1"/>
    </source>
</evidence>
<dbReference type="EMBL" id="QKUF01000004">
    <property type="protein sequence ID" value="PZW32637.1"/>
    <property type="molecule type" value="Genomic_DNA"/>
</dbReference>
<dbReference type="InterPro" id="IPR000687">
    <property type="entry name" value="RIO_kinase"/>
</dbReference>
<protein>
    <recommendedName>
        <fullName evidence="2">non-specific serine/threonine protein kinase</fullName>
        <ecNumber evidence="2">2.7.11.1</ecNumber>
    </recommendedName>
</protein>
<evidence type="ECO:0000256" key="1">
    <source>
        <dbReference type="ARBA" id="ARBA00009196"/>
    </source>
</evidence>
<keyword evidence="8" id="KW-0067">ATP-binding</keyword>
<dbReference type="InterPro" id="IPR011009">
    <property type="entry name" value="Kinase-like_dom_sf"/>
</dbReference>
<dbReference type="Pfam" id="PF01163">
    <property type="entry name" value="RIO1"/>
    <property type="match status" value="1"/>
</dbReference>
<dbReference type="AlphaFoldDB" id="A0A326UPZ3"/>
<accession>A0A326UPZ3</accession>
<dbReference type="PANTHER" id="PTHR45723">
    <property type="entry name" value="SERINE/THREONINE-PROTEIN KINASE RIO1"/>
    <property type="match status" value="1"/>
</dbReference>
<keyword evidence="7 13" id="KW-0418">Kinase</keyword>
<keyword evidence="5" id="KW-0479">Metal-binding</keyword>
<evidence type="ECO:0000256" key="8">
    <source>
        <dbReference type="ARBA" id="ARBA00022840"/>
    </source>
</evidence>
<evidence type="ECO:0000256" key="4">
    <source>
        <dbReference type="ARBA" id="ARBA00022679"/>
    </source>
</evidence>
<evidence type="ECO:0000256" key="3">
    <source>
        <dbReference type="ARBA" id="ARBA00022527"/>
    </source>
</evidence>
<dbReference type="SMART" id="SM00090">
    <property type="entry name" value="RIO"/>
    <property type="match status" value="1"/>
</dbReference>
<evidence type="ECO:0000259" key="12">
    <source>
        <dbReference type="PROSITE" id="PS50011"/>
    </source>
</evidence>
<organism evidence="13 14">
    <name type="scientific">Thermosporothrix hazakensis</name>
    <dbReference type="NCBI Taxonomy" id="644383"/>
    <lineage>
        <taxon>Bacteria</taxon>
        <taxon>Bacillati</taxon>
        <taxon>Chloroflexota</taxon>
        <taxon>Ktedonobacteria</taxon>
        <taxon>Ktedonobacterales</taxon>
        <taxon>Thermosporotrichaceae</taxon>
        <taxon>Thermosporothrix</taxon>
    </lineage>
</organism>
<comment type="catalytic activity">
    <reaction evidence="11">
        <text>L-seryl-[protein] + ATP = O-phospho-L-seryl-[protein] + ADP + H(+)</text>
        <dbReference type="Rhea" id="RHEA:17989"/>
        <dbReference type="Rhea" id="RHEA-COMP:9863"/>
        <dbReference type="Rhea" id="RHEA-COMP:11604"/>
        <dbReference type="ChEBI" id="CHEBI:15378"/>
        <dbReference type="ChEBI" id="CHEBI:29999"/>
        <dbReference type="ChEBI" id="CHEBI:30616"/>
        <dbReference type="ChEBI" id="CHEBI:83421"/>
        <dbReference type="ChEBI" id="CHEBI:456216"/>
        <dbReference type="EC" id="2.7.11.1"/>
    </reaction>
</comment>
<dbReference type="Gene3D" id="3.30.200.20">
    <property type="entry name" value="Phosphorylase Kinase, domain 1"/>
    <property type="match status" value="1"/>
</dbReference>
<dbReference type="EC" id="2.7.11.1" evidence="2"/>
<keyword evidence="4" id="KW-0808">Transferase</keyword>
<evidence type="ECO:0000256" key="2">
    <source>
        <dbReference type="ARBA" id="ARBA00012513"/>
    </source>
</evidence>
<dbReference type="GO" id="GO:0046872">
    <property type="term" value="F:metal ion binding"/>
    <property type="evidence" value="ECO:0007669"/>
    <property type="project" value="UniProtKB-KW"/>
</dbReference>
<reference evidence="13 14" key="1">
    <citation type="submission" date="2018-06" db="EMBL/GenBank/DDBJ databases">
        <title>Genomic Encyclopedia of Archaeal and Bacterial Type Strains, Phase II (KMG-II): from individual species to whole genera.</title>
        <authorList>
            <person name="Goeker M."/>
        </authorList>
    </citation>
    <scope>NUCLEOTIDE SEQUENCE [LARGE SCALE GENOMIC DNA]</scope>
    <source>
        <strain evidence="13 14">ATCC BAA-1881</strain>
    </source>
</reference>
<evidence type="ECO:0000256" key="5">
    <source>
        <dbReference type="ARBA" id="ARBA00022723"/>
    </source>
</evidence>
<dbReference type="InterPro" id="IPR051272">
    <property type="entry name" value="RIO-type_Ser/Thr_kinase"/>
</dbReference>
<name>A0A326UPZ3_THEHA</name>
<keyword evidence="6" id="KW-0547">Nucleotide-binding</keyword>
<evidence type="ECO:0000256" key="10">
    <source>
        <dbReference type="ARBA" id="ARBA00047899"/>
    </source>
</evidence>
<dbReference type="GO" id="GO:0004674">
    <property type="term" value="F:protein serine/threonine kinase activity"/>
    <property type="evidence" value="ECO:0007669"/>
    <property type="project" value="UniProtKB-KW"/>
</dbReference>
<dbReference type="Proteomes" id="UP000248806">
    <property type="component" value="Unassembled WGS sequence"/>
</dbReference>
<dbReference type="InterPro" id="IPR000719">
    <property type="entry name" value="Prot_kinase_dom"/>
</dbReference>
<proteinExistence type="inferred from homology"/>
<dbReference type="InterPro" id="IPR018934">
    <property type="entry name" value="RIO_dom"/>
</dbReference>
<gene>
    <name evidence="13" type="ORF">EI42_01729</name>
</gene>